<organism evidence="2 3">
    <name type="scientific">Colletotrichum plurivorum</name>
    <dbReference type="NCBI Taxonomy" id="2175906"/>
    <lineage>
        <taxon>Eukaryota</taxon>
        <taxon>Fungi</taxon>
        <taxon>Dikarya</taxon>
        <taxon>Ascomycota</taxon>
        <taxon>Pezizomycotina</taxon>
        <taxon>Sordariomycetes</taxon>
        <taxon>Hypocreomycetidae</taxon>
        <taxon>Glomerellales</taxon>
        <taxon>Glomerellaceae</taxon>
        <taxon>Colletotrichum</taxon>
        <taxon>Colletotrichum orchidearum species complex</taxon>
    </lineage>
</organism>
<keyword evidence="3" id="KW-1185">Reference proteome</keyword>
<evidence type="ECO:0008006" key="4">
    <source>
        <dbReference type="Google" id="ProtNLM"/>
    </source>
</evidence>
<feature type="chain" id="PRO_5034695201" description="IDI-2" evidence="1">
    <location>
        <begin position="25"/>
        <end position="153"/>
    </location>
</feature>
<dbReference type="AlphaFoldDB" id="A0A8H6JMY6"/>
<accession>A0A8H6JMY6</accession>
<feature type="signal peptide" evidence="1">
    <location>
        <begin position="1"/>
        <end position="24"/>
    </location>
</feature>
<reference evidence="2" key="1">
    <citation type="journal article" date="2020" name="Phytopathology">
        <title>Genome Sequence Resources of Colletotrichum truncatum, C. plurivorum, C. musicola, and C. sojae: Four Species Pathogenic to Soybean (Glycine max).</title>
        <authorList>
            <person name="Rogerio F."/>
            <person name="Boufleur T.R."/>
            <person name="Ciampi-Guillardi M."/>
            <person name="Sukno S.A."/>
            <person name="Thon M.R."/>
            <person name="Massola Junior N.S."/>
            <person name="Baroncelli R."/>
        </authorList>
    </citation>
    <scope>NUCLEOTIDE SEQUENCE</scope>
    <source>
        <strain evidence="2">LFN00145</strain>
    </source>
</reference>
<keyword evidence="1" id="KW-0732">Signal</keyword>
<evidence type="ECO:0000313" key="3">
    <source>
        <dbReference type="Proteomes" id="UP000654918"/>
    </source>
</evidence>
<comment type="caution">
    <text evidence="2">The sequence shown here is derived from an EMBL/GenBank/DDBJ whole genome shotgun (WGS) entry which is preliminary data.</text>
</comment>
<dbReference type="EMBL" id="WIGO01000341">
    <property type="protein sequence ID" value="KAF6816189.1"/>
    <property type="molecule type" value="Genomic_DNA"/>
</dbReference>
<name>A0A8H6JMY6_9PEZI</name>
<evidence type="ECO:0000256" key="1">
    <source>
        <dbReference type="SAM" id="SignalP"/>
    </source>
</evidence>
<evidence type="ECO:0000313" key="2">
    <source>
        <dbReference type="EMBL" id="KAF6816189.1"/>
    </source>
</evidence>
<sequence>MKFTTVIVALLAAHVLAGVAPSAAVECGDLGIMDYDEAALPAGVVISEIRTCAEHPLALSPNVADLDTPAGPDGTGDSPLERRACWYGRDYGCTDGYCWKKCIGDGRWCWTAWNKGWGSWQTCSADNQCKPTNEAGCGESNNGKECKKCGCSC</sequence>
<protein>
    <recommendedName>
        <fullName evidence="4">IDI-2</fullName>
    </recommendedName>
</protein>
<dbReference type="Proteomes" id="UP000654918">
    <property type="component" value="Unassembled WGS sequence"/>
</dbReference>
<proteinExistence type="predicted"/>
<gene>
    <name evidence="2" type="ORF">CPLU01_13934</name>
</gene>